<keyword evidence="4 5" id="KW-0472">Membrane</keyword>
<keyword evidence="2 5" id="KW-0812">Transmembrane</keyword>
<dbReference type="InterPro" id="IPR013525">
    <property type="entry name" value="ABC2_TM"/>
</dbReference>
<feature type="transmembrane region" description="Helical" evidence="5">
    <location>
        <begin position="183"/>
        <end position="203"/>
    </location>
</feature>
<reference evidence="7" key="1">
    <citation type="submission" date="2023-06" db="EMBL/GenBank/DDBJ databases">
        <title>Sysu t00192.</title>
        <authorList>
            <person name="Gao L."/>
            <person name="Fang B.-Z."/>
            <person name="Li W.-J."/>
        </authorList>
    </citation>
    <scope>NUCLEOTIDE SEQUENCE</scope>
    <source>
        <strain evidence="7">SYSU T00192</strain>
    </source>
</reference>
<evidence type="ECO:0000256" key="1">
    <source>
        <dbReference type="ARBA" id="ARBA00004141"/>
    </source>
</evidence>
<dbReference type="RefSeq" id="WP_301133645.1">
    <property type="nucleotide sequence ID" value="NZ_JAUHPW010000006.1"/>
</dbReference>
<dbReference type="Proteomes" id="UP001172728">
    <property type="component" value="Unassembled WGS sequence"/>
</dbReference>
<evidence type="ECO:0000259" key="6">
    <source>
        <dbReference type="Pfam" id="PF12698"/>
    </source>
</evidence>
<evidence type="ECO:0000313" key="8">
    <source>
        <dbReference type="Proteomes" id="UP001172728"/>
    </source>
</evidence>
<comment type="caution">
    <text evidence="7">The sequence shown here is derived from an EMBL/GenBank/DDBJ whole genome shotgun (WGS) entry which is preliminary data.</text>
</comment>
<feature type="transmembrane region" description="Helical" evidence="5">
    <location>
        <begin position="360"/>
        <end position="381"/>
    </location>
</feature>
<feature type="transmembrane region" description="Helical" evidence="5">
    <location>
        <begin position="240"/>
        <end position="258"/>
    </location>
</feature>
<keyword evidence="3 5" id="KW-1133">Transmembrane helix</keyword>
<evidence type="ECO:0000256" key="3">
    <source>
        <dbReference type="ARBA" id="ARBA00022989"/>
    </source>
</evidence>
<evidence type="ECO:0000256" key="2">
    <source>
        <dbReference type="ARBA" id="ARBA00022692"/>
    </source>
</evidence>
<proteinExistence type="predicted"/>
<accession>A0ABT8GA11</accession>
<name>A0ABT8GA11_9MICO</name>
<evidence type="ECO:0000313" key="7">
    <source>
        <dbReference type="EMBL" id="MDN4475980.1"/>
    </source>
</evidence>
<evidence type="ECO:0000256" key="4">
    <source>
        <dbReference type="ARBA" id="ARBA00023136"/>
    </source>
</evidence>
<feature type="transmembrane region" description="Helical" evidence="5">
    <location>
        <begin position="270"/>
        <end position="295"/>
    </location>
</feature>
<comment type="subcellular location">
    <subcellularLocation>
        <location evidence="1">Membrane</location>
        <topology evidence="1">Multi-pass membrane protein</topology>
    </subcellularLocation>
</comment>
<protein>
    <submittedName>
        <fullName evidence="7">ABC transporter permease</fullName>
    </submittedName>
</protein>
<keyword evidence="8" id="KW-1185">Reference proteome</keyword>
<feature type="transmembrane region" description="Helical" evidence="5">
    <location>
        <begin position="307"/>
        <end position="324"/>
    </location>
</feature>
<feature type="transmembrane region" description="Helical" evidence="5">
    <location>
        <begin position="25"/>
        <end position="47"/>
    </location>
</feature>
<sequence length="403" mass="41350">MTASRSGLVRLVADREIAVKLRDKGFLASTAVFIAVIVLAVVVPVMLDGDSPEYTVATSEQARPVAEAAAKLGAADVQGLPSADLTIAADVAGRTDPIAALEDPEIDAALTLDAGGAVVITAQESVPGDLEELIAAASSAVTAQAVATDAGLSADQVAALTSPEAPRVDLLEPKPQQPVPPELVIIIFGFLFYFTVLTFGASIAQSVVEEKSSRVVEILVAAVPVRWLLAGKVLGNAAMALGQVVLIVGAGLLGAQAIGKGDIVTQVLGVSGWFLAFFVLGFLMLACLWAVAGSLASRVEELQSTTLYMQLAVMAPFFTAILIRDEGPLRVALSYFPLTAPLMMPARVATGDAAVWEPWVAVGIVAATAVALIAVGARLYAGSVLNTSARTRLGGAWAAGGRA</sequence>
<dbReference type="EMBL" id="JAUHPW010000006">
    <property type="protein sequence ID" value="MDN4475980.1"/>
    <property type="molecule type" value="Genomic_DNA"/>
</dbReference>
<evidence type="ECO:0000256" key="5">
    <source>
        <dbReference type="SAM" id="Phobius"/>
    </source>
</evidence>
<gene>
    <name evidence="7" type="ORF">QQX09_08945</name>
</gene>
<feature type="domain" description="ABC-2 type transporter transmembrane" evidence="6">
    <location>
        <begin position="26"/>
        <end position="377"/>
    </location>
</feature>
<dbReference type="Pfam" id="PF12698">
    <property type="entry name" value="ABC2_membrane_3"/>
    <property type="match status" value="1"/>
</dbReference>
<organism evidence="7 8">
    <name type="scientific">Demequina litoralis</name>
    <dbReference type="NCBI Taxonomy" id="3051660"/>
    <lineage>
        <taxon>Bacteria</taxon>
        <taxon>Bacillati</taxon>
        <taxon>Actinomycetota</taxon>
        <taxon>Actinomycetes</taxon>
        <taxon>Micrococcales</taxon>
        <taxon>Demequinaceae</taxon>
        <taxon>Demequina</taxon>
    </lineage>
</organism>